<reference evidence="2 3" key="1">
    <citation type="submission" date="2024-04" db="EMBL/GenBank/DDBJ databases">
        <authorList>
            <person name="Waldvogel A.-M."/>
            <person name="Schoenle A."/>
        </authorList>
    </citation>
    <scope>NUCLEOTIDE SEQUENCE [LARGE SCALE GENOMIC DNA]</scope>
</reference>
<dbReference type="AlphaFoldDB" id="A0AAV2K5U7"/>
<feature type="region of interest" description="Disordered" evidence="1">
    <location>
        <begin position="1"/>
        <end position="55"/>
    </location>
</feature>
<evidence type="ECO:0000256" key="1">
    <source>
        <dbReference type="SAM" id="MobiDB-lite"/>
    </source>
</evidence>
<evidence type="ECO:0000313" key="2">
    <source>
        <dbReference type="EMBL" id="CAL1584268.1"/>
    </source>
</evidence>
<gene>
    <name evidence="2" type="ORF">KC01_LOCUS14635</name>
</gene>
<feature type="compositionally biased region" description="Acidic residues" evidence="1">
    <location>
        <begin position="37"/>
        <end position="51"/>
    </location>
</feature>
<accession>A0AAV2K5U7</accession>
<dbReference type="Proteomes" id="UP001497482">
    <property type="component" value="Chromosome 16"/>
</dbReference>
<name>A0AAV2K5U7_KNICA</name>
<keyword evidence="3" id="KW-1185">Reference proteome</keyword>
<protein>
    <submittedName>
        <fullName evidence="2">Uncharacterized protein</fullName>
    </submittedName>
</protein>
<proteinExistence type="predicted"/>
<evidence type="ECO:0000313" key="3">
    <source>
        <dbReference type="Proteomes" id="UP001497482"/>
    </source>
</evidence>
<dbReference type="EMBL" id="OZ035838">
    <property type="protein sequence ID" value="CAL1584268.1"/>
    <property type="molecule type" value="Genomic_DNA"/>
</dbReference>
<sequence>MGRMRRMGIHNANEEDGEVEEAGEAKEDEEAKKDEKNEEEGEGEENEEAGPEEAKEAVVLLLQDLLTLKHTACATVSSYFVVKMSSVG</sequence>
<feature type="compositionally biased region" description="Basic and acidic residues" evidence="1">
    <location>
        <begin position="23"/>
        <end position="36"/>
    </location>
</feature>
<organism evidence="2 3">
    <name type="scientific">Knipowitschia caucasica</name>
    <name type="common">Caucasian dwarf goby</name>
    <name type="synonym">Pomatoschistus caucasicus</name>
    <dbReference type="NCBI Taxonomy" id="637954"/>
    <lineage>
        <taxon>Eukaryota</taxon>
        <taxon>Metazoa</taxon>
        <taxon>Chordata</taxon>
        <taxon>Craniata</taxon>
        <taxon>Vertebrata</taxon>
        <taxon>Euteleostomi</taxon>
        <taxon>Actinopterygii</taxon>
        <taxon>Neopterygii</taxon>
        <taxon>Teleostei</taxon>
        <taxon>Neoteleostei</taxon>
        <taxon>Acanthomorphata</taxon>
        <taxon>Gobiaria</taxon>
        <taxon>Gobiiformes</taxon>
        <taxon>Gobioidei</taxon>
        <taxon>Gobiidae</taxon>
        <taxon>Gobiinae</taxon>
        <taxon>Knipowitschia</taxon>
    </lineage>
</organism>